<evidence type="ECO:0000256" key="7">
    <source>
        <dbReference type="ARBA" id="ARBA00022989"/>
    </source>
</evidence>
<dbReference type="PANTHER" id="PTHR24221">
    <property type="entry name" value="ATP-BINDING CASSETTE SUB-FAMILY B"/>
    <property type="match status" value="1"/>
</dbReference>
<dbReference type="GO" id="GO:0005886">
    <property type="term" value="C:plasma membrane"/>
    <property type="evidence" value="ECO:0007669"/>
    <property type="project" value="UniProtKB-SubCell"/>
</dbReference>
<keyword evidence="5" id="KW-0547">Nucleotide-binding</keyword>
<dbReference type="InterPro" id="IPR027417">
    <property type="entry name" value="P-loop_NTPase"/>
</dbReference>
<evidence type="ECO:0000256" key="6">
    <source>
        <dbReference type="ARBA" id="ARBA00022840"/>
    </source>
</evidence>
<feature type="domain" description="ABC transporter" evidence="10">
    <location>
        <begin position="328"/>
        <end position="562"/>
    </location>
</feature>
<dbReference type="Pfam" id="PF00664">
    <property type="entry name" value="ABC_membrane"/>
    <property type="match status" value="1"/>
</dbReference>
<name>A0A6N6JJ52_9RHOB</name>
<dbReference type="GO" id="GO:0140359">
    <property type="term" value="F:ABC-type transporter activity"/>
    <property type="evidence" value="ECO:0007669"/>
    <property type="project" value="InterPro"/>
</dbReference>
<keyword evidence="6 12" id="KW-0067">ATP-binding</keyword>
<dbReference type="SUPFAM" id="SSF90123">
    <property type="entry name" value="ABC transporter transmembrane region"/>
    <property type="match status" value="1"/>
</dbReference>
<keyword evidence="2" id="KW-0813">Transport</keyword>
<dbReference type="InterPro" id="IPR036640">
    <property type="entry name" value="ABC1_TM_sf"/>
</dbReference>
<gene>
    <name evidence="12" type="ORF">KIN_31690</name>
</gene>
<organism evidence="12 13">
    <name type="scientific">Litoreibacter roseus</name>
    <dbReference type="NCBI Taxonomy" id="2601869"/>
    <lineage>
        <taxon>Bacteria</taxon>
        <taxon>Pseudomonadati</taxon>
        <taxon>Pseudomonadota</taxon>
        <taxon>Alphaproteobacteria</taxon>
        <taxon>Rhodobacterales</taxon>
        <taxon>Roseobacteraceae</taxon>
        <taxon>Litoreibacter</taxon>
    </lineage>
</organism>
<dbReference type="Proteomes" id="UP000436822">
    <property type="component" value="Unassembled WGS sequence"/>
</dbReference>
<evidence type="ECO:0000256" key="9">
    <source>
        <dbReference type="SAM" id="Phobius"/>
    </source>
</evidence>
<evidence type="ECO:0000259" key="11">
    <source>
        <dbReference type="PROSITE" id="PS50929"/>
    </source>
</evidence>
<dbReference type="FunFam" id="3.40.50.300:FF:000221">
    <property type="entry name" value="Multidrug ABC transporter ATP-binding protein"/>
    <property type="match status" value="1"/>
</dbReference>
<dbReference type="AlphaFoldDB" id="A0A6N6JJ52"/>
<dbReference type="InterPro" id="IPR011527">
    <property type="entry name" value="ABC1_TM_dom"/>
</dbReference>
<dbReference type="SUPFAM" id="SSF52540">
    <property type="entry name" value="P-loop containing nucleoside triphosphate hydrolases"/>
    <property type="match status" value="1"/>
</dbReference>
<dbReference type="CDD" id="cd18552">
    <property type="entry name" value="ABC_6TM_MsbA_like"/>
    <property type="match status" value="1"/>
</dbReference>
<reference evidence="12 13" key="1">
    <citation type="submission" date="2019-12" db="EMBL/GenBank/DDBJ databases">
        <title>Litoreibacter badius sp. nov., a novel bacteriochlorophyll a-containing bacterium in the genus Litoreibacter.</title>
        <authorList>
            <person name="Kanamuro M."/>
            <person name="Takabe Y."/>
            <person name="Mori K."/>
            <person name="Takaichi S."/>
            <person name="Hanada S."/>
        </authorList>
    </citation>
    <scope>NUCLEOTIDE SEQUENCE [LARGE SCALE GENOMIC DNA]</scope>
    <source>
        <strain evidence="12 13">K6</strain>
    </source>
</reference>
<accession>A0A6N6JJ52</accession>
<keyword evidence="4 9" id="KW-0812">Transmembrane</keyword>
<dbReference type="PROSITE" id="PS50929">
    <property type="entry name" value="ABC_TM1F"/>
    <property type="match status" value="1"/>
</dbReference>
<evidence type="ECO:0000256" key="8">
    <source>
        <dbReference type="ARBA" id="ARBA00023136"/>
    </source>
</evidence>
<feature type="transmembrane region" description="Helical" evidence="9">
    <location>
        <begin position="233"/>
        <end position="256"/>
    </location>
</feature>
<dbReference type="GO" id="GO:0034040">
    <property type="term" value="F:ATPase-coupled lipid transmembrane transporter activity"/>
    <property type="evidence" value="ECO:0007669"/>
    <property type="project" value="TreeGrafter"/>
</dbReference>
<protein>
    <submittedName>
        <fullName evidence="12">ABC transporter ATP-binding protein</fullName>
    </submittedName>
</protein>
<dbReference type="GO" id="GO:0016887">
    <property type="term" value="F:ATP hydrolysis activity"/>
    <property type="evidence" value="ECO:0007669"/>
    <property type="project" value="InterPro"/>
</dbReference>
<dbReference type="PANTHER" id="PTHR24221:SF654">
    <property type="entry name" value="ATP-BINDING CASSETTE SUB-FAMILY B MEMBER 6"/>
    <property type="match status" value="1"/>
</dbReference>
<comment type="caution">
    <text evidence="12">The sequence shown here is derived from an EMBL/GenBank/DDBJ whole genome shotgun (WGS) entry which is preliminary data.</text>
</comment>
<keyword evidence="13" id="KW-1185">Reference proteome</keyword>
<sequence length="571" mass="62040">MENVPKHKRLFLLSFLCIFAVAIAQGAFAFSMRFMVDDVFVAKNVTAVWLVGGGIIAISVIKGIAVFLRMIISSKVKRSILSSLQRRQFDKLIRTEMSYFAGRHPSEFISDIFYNARGSVGAVMTLTIKVTQDAVMLIVLSAVMIFQDPLMSIGAFVAVPFVFWIFRKITKRIKELAKVQAQLQASLTSSGVEAVQGVQTVKSFGLEEKLSRRFAKAIQTLERRVLKIARTQALSSPLMEIVGGILIGSFLMYGGWQSVSSGTTPGEFMAFLTAFLLAYEPAKRLAAITVKLQSQMIAIERLYAFLDMPETTGMEKRTAVLKSPRGEIEFNDVNFSYPENGPALHDVSFTVSPGEFLAIVGRSGAGKTTIANLLLGFLTAKSGTITLDGIDISTVDPKELSKNIALISQDVFLFDGTIRDNIRDGNPNASNEQIEEAAKAAEILGFLEKTDAGLDTEVGTNGSNLSGGQRQRVAIARALVKDAPAIIYDEATSALDGEVERSIVANTLHGNQDRAIIAIAHRLSTIQGADRIIVMDAGKVISVGTHDSLKDSCDVYRSIFNLDTLDESAVA</sequence>
<dbReference type="Pfam" id="PF00005">
    <property type="entry name" value="ABC_tran"/>
    <property type="match status" value="1"/>
</dbReference>
<dbReference type="InterPro" id="IPR039421">
    <property type="entry name" value="Type_1_exporter"/>
</dbReference>
<dbReference type="Gene3D" id="3.40.50.300">
    <property type="entry name" value="P-loop containing nucleotide triphosphate hydrolases"/>
    <property type="match status" value="1"/>
</dbReference>
<feature type="transmembrane region" description="Helical" evidence="9">
    <location>
        <begin position="120"/>
        <end position="143"/>
    </location>
</feature>
<keyword evidence="7 9" id="KW-1133">Transmembrane helix</keyword>
<evidence type="ECO:0000256" key="4">
    <source>
        <dbReference type="ARBA" id="ARBA00022692"/>
    </source>
</evidence>
<dbReference type="InterPro" id="IPR003593">
    <property type="entry name" value="AAA+_ATPase"/>
</dbReference>
<evidence type="ECO:0000256" key="3">
    <source>
        <dbReference type="ARBA" id="ARBA00022475"/>
    </source>
</evidence>
<feature type="transmembrane region" description="Helical" evidence="9">
    <location>
        <begin position="149"/>
        <end position="166"/>
    </location>
</feature>
<comment type="subcellular location">
    <subcellularLocation>
        <location evidence="1">Cell membrane</location>
        <topology evidence="1">Multi-pass membrane protein</topology>
    </subcellularLocation>
</comment>
<evidence type="ECO:0000313" key="12">
    <source>
        <dbReference type="EMBL" id="GFE66095.1"/>
    </source>
</evidence>
<evidence type="ECO:0000313" key="13">
    <source>
        <dbReference type="Proteomes" id="UP000436822"/>
    </source>
</evidence>
<dbReference type="PROSITE" id="PS00211">
    <property type="entry name" value="ABC_TRANSPORTER_1"/>
    <property type="match status" value="1"/>
</dbReference>
<keyword evidence="3" id="KW-1003">Cell membrane</keyword>
<dbReference type="Gene3D" id="1.20.1560.10">
    <property type="entry name" value="ABC transporter type 1, transmembrane domain"/>
    <property type="match status" value="1"/>
</dbReference>
<feature type="transmembrane region" description="Helical" evidence="9">
    <location>
        <begin position="45"/>
        <end position="68"/>
    </location>
</feature>
<dbReference type="GO" id="GO:0005524">
    <property type="term" value="F:ATP binding"/>
    <property type="evidence" value="ECO:0007669"/>
    <property type="project" value="UniProtKB-KW"/>
</dbReference>
<evidence type="ECO:0000259" key="10">
    <source>
        <dbReference type="PROSITE" id="PS50893"/>
    </source>
</evidence>
<dbReference type="InterPro" id="IPR017871">
    <property type="entry name" value="ABC_transporter-like_CS"/>
</dbReference>
<dbReference type="PROSITE" id="PS50893">
    <property type="entry name" value="ABC_TRANSPORTER_2"/>
    <property type="match status" value="1"/>
</dbReference>
<dbReference type="InterPro" id="IPR003439">
    <property type="entry name" value="ABC_transporter-like_ATP-bd"/>
</dbReference>
<dbReference type="SMART" id="SM00382">
    <property type="entry name" value="AAA"/>
    <property type="match status" value="1"/>
</dbReference>
<proteinExistence type="predicted"/>
<feature type="domain" description="ABC transmembrane type-1" evidence="11">
    <location>
        <begin position="12"/>
        <end position="294"/>
    </location>
</feature>
<evidence type="ECO:0000256" key="1">
    <source>
        <dbReference type="ARBA" id="ARBA00004651"/>
    </source>
</evidence>
<evidence type="ECO:0000256" key="2">
    <source>
        <dbReference type="ARBA" id="ARBA00022448"/>
    </source>
</evidence>
<evidence type="ECO:0000256" key="5">
    <source>
        <dbReference type="ARBA" id="ARBA00022741"/>
    </source>
</evidence>
<dbReference type="EMBL" id="BLJE01000003">
    <property type="protein sequence ID" value="GFE66095.1"/>
    <property type="molecule type" value="Genomic_DNA"/>
</dbReference>
<keyword evidence="8 9" id="KW-0472">Membrane</keyword>